<organism evidence="1 2">
    <name type="scientific">Aeoliella mucimassa</name>
    <dbReference type="NCBI Taxonomy" id="2527972"/>
    <lineage>
        <taxon>Bacteria</taxon>
        <taxon>Pseudomonadati</taxon>
        <taxon>Planctomycetota</taxon>
        <taxon>Planctomycetia</taxon>
        <taxon>Pirellulales</taxon>
        <taxon>Lacipirellulaceae</taxon>
        <taxon>Aeoliella</taxon>
    </lineage>
</organism>
<protein>
    <submittedName>
        <fullName evidence="1">Uncharacterized protein</fullName>
    </submittedName>
</protein>
<accession>A0A518ALX0</accession>
<dbReference type="AlphaFoldDB" id="A0A518ALX0"/>
<dbReference type="KEGG" id="amuc:Pan181_19070"/>
<evidence type="ECO:0000313" key="2">
    <source>
        <dbReference type="Proteomes" id="UP000315750"/>
    </source>
</evidence>
<dbReference type="Proteomes" id="UP000315750">
    <property type="component" value="Chromosome"/>
</dbReference>
<keyword evidence="2" id="KW-1185">Reference proteome</keyword>
<evidence type="ECO:0000313" key="1">
    <source>
        <dbReference type="EMBL" id="QDU55713.1"/>
    </source>
</evidence>
<reference evidence="1 2" key="1">
    <citation type="submission" date="2019-02" db="EMBL/GenBank/DDBJ databases">
        <title>Deep-cultivation of Planctomycetes and their phenomic and genomic characterization uncovers novel biology.</title>
        <authorList>
            <person name="Wiegand S."/>
            <person name="Jogler M."/>
            <person name="Boedeker C."/>
            <person name="Pinto D."/>
            <person name="Vollmers J."/>
            <person name="Rivas-Marin E."/>
            <person name="Kohn T."/>
            <person name="Peeters S.H."/>
            <person name="Heuer A."/>
            <person name="Rast P."/>
            <person name="Oberbeckmann S."/>
            <person name="Bunk B."/>
            <person name="Jeske O."/>
            <person name="Meyerdierks A."/>
            <person name="Storesund J.E."/>
            <person name="Kallscheuer N."/>
            <person name="Luecker S."/>
            <person name="Lage O.M."/>
            <person name="Pohl T."/>
            <person name="Merkel B.J."/>
            <person name="Hornburger P."/>
            <person name="Mueller R.-W."/>
            <person name="Bruemmer F."/>
            <person name="Labrenz M."/>
            <person name="Spormann A.M."/>
            <person name="Op den Camp H."/>
            <person name="Overmann J."/>
            <person name="Amann R."/>
            <person name="Jetten M.S.M."/>
            <person name="Mascher T."/>
            <person name="Medema M.H."/>
            <person name="Devos D.P."/>
            <person name="Kaster A.-K."/>
            <person name="Ovreas L."/>
            <person name="Rohde M."/>
            <person name="Galperin M.Y."/>
            <person name="Jogler C."/>
        </authorList>
    </citation>
    <scope>NUCLEOTIDE SEQUENCE [LARGE SCALE GENOMIC DNA]</scope>
    <source>
        <strain evidence="1 2">Pan181</strain>
    </source>
</reference>
<gene>
    <name evidence="1" type="ORF">Pan181_19070</name>
</gene>
<name>A0A518ALX0_9BACT</name>
<dbReference type="OrthoDB" id="289849at2"/>
<dbReference type="EMBL" id="CP036278">
    <property type="protein sequence ID" value="QDU55713.1"/>
    <property type="molecule type" value="Genomic_DNA"/>
</dbReference>
<sequence>MDELTEAVATLDDVQDLLDDLVVSGLRCVPATTLARLRAVADEFGTIGAEHLSQQLAQLIALVEADDREAAAQMVRLQTSLRLFERVLSLESASSSLEHFVAVQQPDDELAEEDA</sequence>
<proteinExistence type="predicted"/>